<organism evidence="1 2">
    <name type="scientific">Teladorsagia circumcincta</name>
    <name type="common">Brown stomach worm</name>
    <name type="synonym">Ostertagia circumcincta</name>
    <dbReference type="NCBI Taxonomy" id="45464"/>
    <lineage>
        <taxon>Eukaryota</taxon>
        <taxon>Metazoa</taxon>
        <taxon>Ecdysozoa</taxon>
        <taxon>Nematoda</taxon>
        <taxon>Chromadorea</taxon>
        <taxon>Rhabditida</taxon>
        <taxon>Rhabditina</taxon>
        <taxon>Rhabditomorpha</taxon>
        <taxon>Strongyloidea</taxon>
        <taxon>Trichostrongylidae</taxon>
        <taxon>Teladorsagia</taxon>
    </lineage>
</organism>
<reference evidence="1 2" key="1">
    <citation type="submission" date="2015-09" db="EMBL/GenBank/DDBJ databases">
        <title>Draft genome of the parasitic nematode Teladorsagia circumcincta isolate WARC Sus (inbred).</title>
        <authorList>
            <person name="Mitreva M."/>
        </authorList>
    </citation>
    <scope>NUCLEOTIDE SEQUENCE [LARGE SCALE GENOMIC DNA]</scope>
    <source>
        <strain evidence="1 2">S</strain>
    </source>
</reference>
<gene>
    <name evidence="1" type="ORF">TELCIR_02385</name>
</gene>
<accession>A0A2G9UZD8</accession>
<evidence type="ECO:0000313" key="2">
    <source>
        <dbReference type="Proteomes" id="UP000230423"/>
    </source>
</evidence>
<dbReference type="Proteomes" id="UP000230423">
    <property type="component" value="Unassembled WGS sequence"/>
</dbReference>
<evidence type="ECO:0000313" key="1">
    <source>
        <dbReference type="EMBL" id="PIO75573.1"/>
    </source>
</evidence>
<protein>
    <submittedName>
        <fullName evidence="1">Uncharacterized protein</fullName>
    </submittedName>
</protein>
<sequence length="167" mass="18982">MFRNYVLRFSSHLGYHSVDHLVATGWQYLQMKEIGCVLLANKGFVEGFNCNENTPETLQKILLDALNDRRHKLLSYLPNLVYNCNLAGEAYTGEWFAGIMHDGFMIEGDFVNWQESLFNLVDRVLYGKEMEMDAWVAPLIAHVKHSAMASISSRLELLSDVFDGAAT</sequence>
<dbReference type="AlphaFoldDB" id="A0A2G9UZD8"/>
<name>A0A2G9UZD8_TELCI</name>
<keyword evidence="2" id="KW-1185">Reference proteome</keyword>
<proteinExistence type="predicted"/>
<dbReference type="EMBL" id="KZ345129">
    <property type="protein sequence ID" value="PIO75573.1"/>
    <property type="molecule type" value="Genomic_DNA"/>
</dbReference>